<evidence type="ECO:0000256" key="1">
    <source>
        <dbReference type="ARBA" id="ARBA00006479"/>
    </source>
</evidence>
<keyword evidence="2" id="KW-0808">Transferase</keyword>
<dbReference type="CDD" id="cd23763">
    <property type="entry name" value="ASKHA_ATPase_ROK"/>
    <property type="match status" value="1"/>
</dbReference>
<evidence type="ECO:0000313" key="2">
    <source>
        <dbReference type="EMBL" id="SFS62682.1"/>
    </source>
</evidence>
<organism evidence="2 3">
    <name type="scientific">Lutibacter maritimus</name>
    <dbReference type="NCBI Taxonomy" id="593133"/>
    <lineage>
        <taxon>Bacteria</taxon>
        <taxon>Pseudomonadati</taxon>
        <taxon>Bacteroidota</taxon>
        <taxon>Flavobacteriia</taxon>
        <taxon>Flavobacteriales</taxon>
        <taxon>Flavobacteriaceae</taxon>
        <taxon>Lutibacter</taxon>
    </lineage>
</organism>
<dbReference type="Gene3D" id="3.30.420.40">
    <property type="match status" value="2"/>
</dbReference>
<protein>
    <submittedName>
        <fullName evidence="2">Glucokinase</fullName>
    </submittedName>
</protein>
<comment type="similarity">
    <text evidence="1">Belongs to the ROK (NagC/XylR) family.</text>
</comment>
<dbReference type="AlphaFoldDB" id="A0A1I6RD99"/>
<accession>A0A1I6RD99</accession>
<dbReference type="SUPFAM" id="SSF53067">
    <property type="entry name" value="Actin-like ATPase domain"/>
    <property type="match status" value="1"/>
</dbReference>
<reference evidence="3" key="1">
    <citation type="submission" date="2016-10" db="EMBL/GenBank/DDBJ databases">
        <authorList>
            <person name="Varghese N."/>
            <person name="Submissions S."/>
        </authorList>
    </citation>
    <scope>NUCLEOTIDE SEQUENCE [LARGE SCALE GENOMIC DNA]</scope>
    <source>
        <strain evidence="3">DSM 24450</strain>
    </source>
</reference>
<keyword evidence="2" id="KW-0418">Kinase</keyword>
<evidence type="ECO:0000313" key="3">
    <source>
        <dbReference type="Proteomes" id="UP000199312"/>
    </source>
</evidence>
<name>A0A1I6RD99_9FLAO</name>
<dbReference type="Pfam" id="PF00480">
    <property type="entry name" value="ROK"/>
    <property type="match status" value="1"/>
</dbReference>
<gene>
    <name evidence="2" type="ORF">SAMN04488006_2360</name>
</gene>
<sequence length="299" mass="32672">MKEKIVIGVDVGGSHISCAAINIETGTILQKTLISVKISNSEKKNVLLSVWSQAILDCKKNLPVNSDFLGVGIAIPGPFDYENGIGLYDNSNQKFLDLKNVNVKEALLENLALSQHQIKFVNDATAFSLGSYWYGSGKGSEKMVAITLGTGFGSSFINNGKVIEEGKTVPENGYLWDQPYKDGIADDYFSTRWFVNNFNNISSKKVTGVKQVAEFVKEGDVEAIKLFNEFGQNLAECLTSHLINFNADVVVMGGNIAEAFELFKPSLYKKLKDSGLEIPFKISILKESAAMLGAATLFK</sequence>
<dbReference type="Proteomes" id="UP000199312">
    <property type="component" value="Unassembled WGS sequence"/>
</dbReference>
<dbReference type="RefSeq" id="WP_090226801.1">
    <property type="nucleotide sequence ID" value="NZ_FOZP01000006.1"/>
</dbReference>
<dbReference type="PANTHER" id="PTHR18964:SF149">
    <property type="entry name" value="BIFUNCTIONAL UDP-N-ACETYLGLUCOSAMINE 2-EPIMERASE_N-ACETYLMANNOSAMINE KINASE"/>
    <property type="match status" value="1"/>
</dbReference>
<dbReference type="EMBL" id="FOZP01000006">
    <property type="protein sequence ID" value="SFS62682.1"/>
    <property type="molecule type" value="Genomic_DNA"/>
</dbReference>
<dbReference type="OrthoDB" id="49666at2"/>
<keyword evidence="3" id="KW-1185">Reference proteome</keyword>
<proteinExistence type="inferred from homology"/>
<dbReference type="InterPro" id="IPR043129">
    <property type="entry name" value="ATPase_NBD"/>
</dbReference>
<dbReference type="STRING" id="593133.SAMN04488006_2360"/>
<dbReference type="PANTHER" id="PTHR18964">
    <property type="entry name" value="ROK (REPRESSOR, ORF, KINASE) FAMILY"/>
    <property type="match status" value="1"/>
</dbReference>
<dbReference type="GO" id="GO:0016301">
    <property type="term" value="F:kinase activity"/>
    <property type="evidence" value="ECO:0007669"/>
    <property type="project" value="UniProtKB-KW"/>
</dbReference>
<dbReference type="InterPro" id="IPR000600">
    <property type="entry name" value="ROK"/>
</dbReference>